<evidence type="ECO:0000313" key="6">
    <source>
        <dbReference type="EMBL" id="KJA13645.1"/>
    </source>
</evidence>
<dbReference type="EMBL" id="KN817725">
    <property type="protein sequence ID" value="KJA13645.1"/>
    <property type="molecule type" value="Genomic_DNA"/>
</dbReference>
<dbReference type="PROSITE" id="PS50865">
    <property type="entry name" value="ZF_MYND_2"/>
    <property type="match status" value="1"/>
</dbReference>
<dbReference type="STRING" id="945553.A0A0D2NZ07"/>
<keyword evidence="7" id="KW-1185">Reference proteome</keyword>
<dbReference type="Pfam" id="PF01753">
    <property type="entry name" value="zf-MYND"/>
    <property type="match status" value="1"/>
</dbReference>
<evidence type="ECO:0000256" key="4">
    <source>
        <dbReference type="PROSITE-ProRule" id="PRU00134"/>
    </source>
</evidence>
<dbReference type="PROSITE" id="PS01360">
    <property type="entry name" value="ZF_MYND_1"/>
    <property type="match status" value="1"/>
</dbReference>
<protein>
    <recommendedName>
        <fullName evidence="5">MYND-type domain-containing protein</fullName>
    </recommendedName>
</protein>
<gene>
    <name evidence="6" type="ORF">HYPSUDRAFT_209371</name>
</gene>
<evidence type="ECO:0000256" key="3">
    <source>
        <dbReference type="ARBA" id="ARBA00022833"/>
    </source>
</evidence>
<evidence type="ECO:0000259" key="5">
    <source>
        <dbReference type="PROSITE" id="PS50865"/>
    </source>
</evidence>
<feature type="domain" description="MYND-type" evidence="5">
    <location>
        <begin position="2"/>
        <end position="40"/>
    </location>
</feature>
<proteinExistence type="predicted"/>
<evidence type="ECO:0000313" key="7">
    <source>
        <dbReference type="Proteomes" id="UP000054270"/>
    </source>
</evidence>
<dbReference type="Proteomes" id="UP000054270">
    <property type="component" value="Unassembled WGS sequence"/>
</dbReference>
<reference evidence="7" key="1">
    <citation type="submission" date="2014-04" db="EMBL/GenBank/DDBJ databases">
        <title>Evolutionary Origins and Diversification of the Mycorrhizal Mutualists.</title>
        <authorList>
            <consortium name="DOE Joint Genome Institute"/>
            <consortium name="Mycorrhizal Genomics Consortium"/>
            <person name="Kohler A."/>
            <person name="Kuo A."/>
            <person name="Nagy L.G."/>
            <person name="Floudas D."/>
            <person name="Copeland A."/>
            <person name="Barry K.W."/>
            <person name="Cichocki N."/>
            <person name="Veneault-Fourrey C."/>
            <person name="LaButti K."/>
            <person name="Lindquist E.A."/>
            <person name="Lipzen A."/>
            <person name="Lundell T."/>
            <person name="Morin E."/>
            <person name="Murat C."/>
            <person name="Riley R."/>
            <person name="Ohm R."/>
            <person name="Sun H."/>
            <person name="Tunlid A."/>
            <person name="Henrissat B."/>
            <person name="Grigoriev I.V."/>
            <person name="Hibbett D.S."/>
            <person name="Martin F."/>
        </authorList>
    </citation>
    <scope>NUCLEOTIDE SEQUENCE [LARGE SCALE GENOMIC DNA]</scope>
    <source>
        <strain evidence="7">FD-334 SS-4</strain>
    </source>
</reference>
<dbReference type="Pfam" id="PF26632">
    <property type="entry name" value="DUF8205"/>
    <property type="match status" value="1"/>
</dbReference>
<accession>A0A0D2NZ07</accession>
<dbReference type="OMA" id="FWTVESA"/>
<dbReference type="AlphaFoldDB" id="A0A0D2NZ07"/>
<keyword evidence="1" id="KW-0479">Metal-binding</keyword>
<name>A0A0D2NZ07_HYPSF</name>
<dbReference type="GO" id="GO:0008270">
    <property type="term" value="F:zinc ion binding"/>
    <property type="evidence" value="ECO:0007669"/>
    <property type="project" value="UniProtKB-KW"/>
</dbReference>
<evidence type="ECO:0000256" key="2">
    <source>
        <dbReference type="ARBA" id="ARBA00022771"/>
    </source>
</evidence>
<dbReference type="OrthoDB" id="5231159at2759"/>
<dbReference type="InterPro" id="IPR002893">
    <property type="entry name" value="Znf_MYND"/>
</dbReference>
<keyword evidence="2 4" id="KW-0863">Zinc-finger</keyword>
<evidence type="ECO:0000256" key="1">
    <source>
        <dbReference type="ARBA" id="ARBA00022723"/>
    </source>
</evidence>
<dbReference type="SUPFAM" id="SSF144232">
    <property type="entry name" value="HIT/MYND zinc finger-like"/>
    <property type="match status" value="1"/>
</dbReference>
<keyword evidence="3" id="KW-0862">Zinc</keyword>
<dbReference type="InterPro" id="IPR058518">
    <property type="entry name" value="DUF8205"/>
</dbReference>
<dbReference type="Gene3D" id="6.10.140.2220">
    <property type="match status" value="1"/>
</dbReference>
<sequence>MCSTCFKADINLKRCEGCKAYWYCSRECQKKSWPDHKFTCEEVEGSGRVERRIRSLMSNPLLGLYIQITLALEFDMVNHPEDSREPFEAQIEVVIEPTTLSALASLLDGQRPQKKMQGMLQLTQLISPLSVGVNEAMTHSRNEVWRSAREKMDARGHPNVRVGLLDIATDGTHSATCFPVHVSERILHAIRNQHRVRVPIMEHGFLAVPTTVHKCMEYLNLSIRYDTNNEWMLRTNVRHLDKQTIFAAREARPGQQSAASYFGEKMMREVIYMPRFWTVESAI</sequence>
<organism evidence="6 7">
    <name type="scientific">Hypholoma sublateritium (strain FD-334 SS-4)</name>
    <dbReference type="NCBI Taxonomy" id="945553"/>
    <lineage>
        <taxon>Eukaryota</taxon>
        <taxon>Fungi</taxon>
        <taxon>Dikarya</taxon>
        <taxon>Basidiomycota</taxon>
        <taxon>Agaricomycotina</taxon>
        <taxon>Agaricomycetes</taxon>
        <taxon>Agaricomycetidae</taxon>
        <taxon>Agaricales</taxon>
        <taxon>Agaricineae</taxon>
        <taxon>Strophariaceae</taxon>
        <taxon>Hypholoma</taxon>
    </lineage>
</organism>